<dbReference type="InterPro" id="IPR027417">
    <property type="entry name" value="P-loop_NTPase"/>
</dbReference>
<dbReference type="InterPro" id="IPR003439">
    <property type="entry name" value="ABC_transporter-like_ATP-bd"/>
</dbReference>
<keyword evidence="8 12" id="KW-0067">ATP-binding</keyword>
<dbReference type="InterPro" id="IPR050107">
    <property type="entry name" value="ABC_carbohydrate_import_ATPase"/>
</dbReference>
<evidence type="ECO:0000256" key="3">
    <source>
        <dbReference type="ARBA" id="ARBA00022448"/>
    </source>
</evidence>
<evidence type="ECO:0000313" key="15">
    <source>
        <dbReference type="Proteomes" id="UP000520770"/>
    </source>
</evidence>
<evidence type="ECO:0000256" key="6">
    <source>
        <dbReference type="ARBA" id="ARBA00022737"/>
    </source>
</evidence>
<dbReference type="Gene3D" id="3.40.50.300">
    <property type="entry name" value="P-loop containing nucleotide triphosphate hydrolases"/>
    <property type="match status" value="2"/>
</dbReference>
<dbReference type="Proteomes" id="UP000520770">
    <property type="component" value="Unassembled WGS sequence"/>
</dbReference>
<comment type="subcellular location">
    <subcellularLocation>
        <location evidence="1">Cell membrane</location>
        <topology evidence="1">Peripheral membrane protein</topology>
    </subcellularLocation>
</comment>
<evidence type="ECO:0000256" key="9">
    <source>
        <dbReference type="ARBA" id="ARBA00022967"/>
    </source>
</evidence>
<dbReference type="GO" id="GO:0005524">
    <property type="term" value="F:ATP binding"/>
    <property type="evidence" value="ECO:0007669"/>
    <property type="project" value="UniProtKB-KW"/>
</dbReference>
<keyword evidence="3" id="KW-0813">Transport</keyword>
<dbReference type="GO" id="GO:0016887">
    <property type="term" value="F:ATP hydrolysis activity"/>
    <property type="evidence" value="ECO:0007669"/>
    <property type="project" value="InterPro"/>
</dbReference>
<protein>
    <submittedName>
        <fullName evidence="12">Simple sugar transport system ATP-binding protein</fullName>
    </submittedName>
</protein>
<evidence type="ECO:0000313" key="17">
    <source>
        <dbReference type="Proteomes" id="UP000576087"/>
    </source>
</evidence>
<evidence type="ECO:0000313" key="14">
    <source>
        <dbReference type="EMBL" id="MBB4447377.1"/>
    </source>
</evidence>
<keyword evidence="6" id="KW-0677">Repeat</keyword>
<gene>
    <name evidence="13" type="ORF">GGE31_003259</name>
    <name evidence="12" type="ORF">GGE33_002776</name>
    <name evidence="14" type="ORF">GGE35_003200</name>
</gene>
<evidence type="ECO:0000313" key="13">
    <source>
        <dbReference type="EMBL" id="MBB4412745.1"/>
    </source>
</evidence>
<dbReference type="Proteomes" id="UP000524535">
    <property type="component" value="Unassembled WGS sequence"/>
</dbReference>
<sequence>MSLQSSANEPAIELVGIDKKFGAVHANKNINLSVGKGSIHGIIGENGAGKSTLMSILYGFYHADEGEIRIQGKPVTIRDSQAAIAAGIGMVHQHFMLVENFTVLENVMLGAEGGQLLAKGVAGARKELKRLEKDYGLEVDPDAVIEELPVGSQQRVEILKALYRGAEILILDEPTGVLTPAEADHLFRILQVLRDQGKTIILITHKLREIMAITDMVSVMRRGEMVATRKTAETTVAELAELMVGRRVLLRVEKGEANPGPVLLSVKNLTVKDGRGVTMVDDVSFDVRAGEIVGIAGVAGNGQSELLEALAGIRKPVSGEILIDGKPVGAADPALLRQLGLAHIPEDRHHMGLVLKFEEYENSILGYHHDPRYGRGAMLDLDAIRKSAEEQIEKYDIRPPNPRLKTANFSGGNQQKIVVAREIERDPKMLLIGQPTRGVDIGAIEFIHRRIIEMRDAGKAVLLVSVELDEIRSLSDRILVMFAGKVVGEKSADADEQTLGLMMAGIAA</sequence>
<dbReference type="AlphaFoldDB" id="A0A7W6S8C9"/>
<comment type="similarity">
    <text evidence="2">Belongs to the ABC transporter superfamily.</text>
</comment>
<feature type="domain" description="ABC transporter" evidence="11">
    <location>
        <begin position="12"/>
        <end position="247"/>
    </location>
</feature>
<dbReference type="EMBL" id="JACIGW010000002">
    <property type="protein sequence ID" value="MBB4349034.1"/>
    <property type="molecule type" value="Genomic_DNA"/>
</dbReference>
<dbReference type="EMBL" id="JACIGY010000004">
    <property type="protein sequence ID" value="MBB4412745.1"/>
    <property type="molecule type" value="Genomic_DNA"/>
</dbReference>
<evidence type="ECO:0000313" key="12">
    <source>
        <dbReference type="EMBL" id="MBB4349034.1"/>
    </source>
</evidence>
<evidence type="ECO:0000256" key="7">
    <source>
        <dbReference type="ARBA" id="ARBA00022741"/>
    </source>
</evidence>
<dbReference type="SMART" id="SM00382">
    <property type="entry name" value="AAA"/>
    <property type="match status" value="2"/>
</dbReference>
<dbReference type="GO" id="GO:0005886">
    <property type="term" value="C:plasma membrane"/>
    <property type="evidence" value="ECO:0007669"/>
    <property type="project" value="UniProtKB-SubCell"/>
</dbReference>
<feature type="domain" description="ABC transporter" evidence="11">
    <location>
        <begin position="264"/>
        <end position="508"/>
    </location>
</feature>
<dbReference type="RefSeq" id="WP_183823778.1">
    <property type="nucleotide sequence ID" value="NZ_JACIGW010000002.1"/>
</dbReference>
<evidence type="ECO:0000256" key="2">
    <source>
        <dbReference type="ARBA" id="ARBA00005417"/>
    </source>
</evidence>
<evidence type="ECO:0000256" key="1">
    <source>
        <dbReference type="ARBA" id="ARBA00004202"/>
    </source>
</evidence>
<evidence type="ECO:0000256" key="4">
    <source>
        <dbReference type="ARBA" id="ARBA00022475"/>
    </source>
</evidence>
<dbReference type="PANTHER" id="PTHR43790:SF4">
    <property type="entry name" value="GUANOSINE IMPORT ATP-BINDING PROTEIN NUPO"/>
    <property type="match status" value="1"/>
</dbReference>
<reference evidence="15 16" key="1">
    <citation type="submission" date="2020-08" db="EMBL/GenBank/DDBJ databases">
        <title>Genomic Encyclopedia of Type Strains, Phase IV (KMG-V): Genome sequencing to study the core and pangenomes of soil and plant-associated prokaryotes.</title>
        <authorList>
            <person name="Whitman W."/>
        </authorList>
    </citation>
    <scope>NUCLEOTIDE SEQUENCE [LARGE SCALE GENOMIC DNA]</scope>
    <source>
        <strain evidence="13 16">SEMIA 444</strain>
        <strain evidence="12 15">SEMIA 448</strain>
        <strain evidence="14 17">SEMIA 452</strain>
    </source>
</reference>
<evidence type="ECO:0000256" key="10">
    <source>
        <dbReference type="ARBA" id="ARBA00023136"/>
    </source>
</evidence>
<keyword evidence="7" id="KW-0547">Nucleotide-binding</keyword>
<dbReference type="PROSITE" id="PS00211">
    <property type="entry name" value="ABC_TRANSPORTER_1"/>
    <property type="match status" value="1"/>
</dbReference>
<comment type="caution">
    <text evidence="12">The sequence shown here is derived from an EMBL/GenBank/DDBJ whole genome shotgun (WGS) entry which is preliminary data.</text>
</comment>
<evidence type="ECO:0000313" key="16">
    <source>
        <dbReference type="Proteomes" id="UP000524535"/>
    </source>
</evidence>
<keyword evidence="5 12" id="KW-0762">Sugar transport</keyword>
<dbReference type="SUPFAM" id="SSF52540">
    <property type="entry name" value="P-loop containing nucleoside triphosphate hydrolases"/>
    <property type="match status" value="2"/>
</dbReference>
<evidence type="ECO:0000256" key="8">
    <source>
        <dbReference type="ARBA" id="ARBA00022840"/>
    </source>
</evidence>
<dbReference type="PANTHER" id="PTHR43790">
    <property type="entry name" value="CARBOHYDRATE TRANSPORT ATP-BINDING PROTEIN MG119-RELATED"/>
    <property type="match status" value="1"/>
</dbReference>
<dbReference type="InterPro" id="IPR003593">
    <property type="entry name" value="AAA+_ATPase"/>
</dbReference>
<keyword evidence="4" id="KW-1003">Cell membrane</keyword>
<dbReference type="PROSITE" id="PS50893">
    <property type="entry name" value="ABC_TRANSPORTER_2"/>
    <property type="match status" value="2"/>
</dbReference>
<dbReference type="Proteomes" id="UP000576087">
    <property type="component" value="Unassembled WGS sequence"/>
</dbReference>
<proteinExistence type="inferred from homology"/>
<keyword evidence="9" id="KW-1278">Translocase</keyword>
<organism evidence="12 15">
    <name type="scientific">Aliirhizobium cellulosilyticum</name>
    <dbReference type="NCBI Taxonomy" id="393664"/>
    <lineage>
        <taxon>Bacteria</taxon>
        <taxon>Pseudomonadati</taxon>
        <taxon>Pseudomonadota</taxon>
        <taxon>Alphaproteobacteria</taxon>
        <taxon>Hyphomicrobiales</taxon>
        <taxon>Rhizobiaceae</taxon>
        <taxon>Aliirhizobium</taxon>
    </lineage>
</organism>
<name>A0A7W6S8C9_9HYPH</name>
<keyword evidence="16" id="KW-1185">Reference proteome</keyword>
<dbReference type="CDD" id="cd03216">
    <property type="entry name" value="ABC_Carb_Monos_I"/>
    <property type="match status" value="1"/>
</dbReference>
<dbReference type="CDD" id="cd03215">
    <property type="entry name" value="ABC_Carb_Monos_II"/>
    <property type="match status" value="1"/>
</dbReference>
<evidence type="ECO:0000259" key="11">
    <source>
        <dbReference type="PROSITE" id="PS50893"/>
    </source>
</evidence>
<dbReference type="EMBL" id="JACIHM010000004">
    <property type="protein sequence ID" value="MBB4447377.1"/>
    <property type="molecule type" value="Genomic_DNA"/>
</dbReference>
<dbReference type="FunFam" id="3.40.50.300:FF:000127">
    <property type="entry name" value="Ribose import ATP-binding protein RbsA"/>
    <property type="match status" value="1"/>
</dbReference>
<dbReference type="Pfam" id="PF00005">
    <property type="entry name" value="ABC_tran"/>
    <property type="match status" value="2"/>
</dbReference>
<keyword evidence="10" id="KW-0472">Membrane</keyword>
<dbReference type="InterPro" id="IPR017871">
    <property type="entry name" value="ABC_transporter-like_CS"/>
</dbReference>
<accession>A0A7W6S8C9</accession>
<evidence type="ECO:0000256" key="5">
    <source>
        <dbReference type="ARBA" id="ARBA00022597"/>
    </source>
</evidence>